<keyword evidence="2" id="KW-1185">Reference proteome</keyword>
<organism evidence="1 2">
    <name type="scientific">Nostoc flagelliforme FACHB-838</name>
    <dbReference type="NCBI Taxonomy" id="2692904"/>
    <lineage>
        <taxon>Bacteria</taxon>
        <taxon>Bacillati</taxon>
        <taxon>Cyanobacteriota</taxon>
        <taxon>Cyanophyceae</taxon>
        <taxon>Nostocales</taxon>
        <taxon>Nostocaceae</taxon>
        <taxon>Nostoc</taxon>
    </lineage>
</organism>
<name>A0ABR8DRI1_9NOSO</name>
<dbReference type="RefSeq" id="WP_190942503.1">
    <property type="nucleotide sequence ID" value="NZ_JACJSI010000042.1"/>
</dbReference>
<evidence type="ECO:0000313" key="2">
    <source>
        <dbReference type="Proteomes" id="UP000623440"/>
    </source>
</evidence>
<dbReference type="Proteomes" id="UP000623440">
    <property type="component" value="Unassembled WGS sequence"/>
</dbReference>
<comment type="caution">
    <text evidence="1">The sequence shown here is derived from an EMBL/GenBank/DDBJ whole genome shotgun (WGS) entry which is preliminary data.</text>
</comment>
<evidence type="ECO:0000313" key="1">
    <source>
        <dbReference type="EMBL" id="MBD2531833.1"/>
    </source>
</evidence>
<sequence length="51" mass="5747">MSEISTTGKTRETEPLGEQLFAIGDKRWKGEKVIARADEFTLGQTASNREY</sequence>
<protein>
    <submittedName>
        <fullName evidence="1">Uncharacterized protein</fullName>
    </submittedName>
</protein>
<dbReference type="EMBL" id="JACJSI010000042">
    <property type="protein sequence ID" value="MBD2531833.1"/>
    <property type="molecule type" value="Genomic_DNA"/>
</dbReference>
<proteinExistence type="predicted"/>
<reference evidence="1 2" key="1">
    <citation type="journal article" date="2020" name="ISME J.">
        <title>Comparative genomics reveals insights into cyanobacterial evolution and habitat adaptation.</title>
        <authorList>
            <person name="Chen M.Y."/>
            <person name="Teng W.K."/>
            <person name="Zhao L."/>
            <person name="Hu C.X."/>
            <person name="Zhou Y.K."/>
            <person name="Han B.P."/>
            <person name="Song L.R."/>
            <person name="Shu W.S."/>
        </authorList>
    </citation>
    <scope>NUCLEOTIDE SEQUENCE [LARGE SCALE GENOMIC DNA]</scope>
    <source>
        <strain evidence="1 2">FACHB-838</strain>
    </source>
</reference>
<accession>A0ABR8DRI1</accession>
<gene>
    <name evidence="1" type="ORF">H6G97_20485</name>
</gene>